<feature type="signal peptide" evidence="2">
    <location>
        <begin position="1"/>
        <end position="19"/>
    </location>
</feature>
<feature type="chain" id="PRO_5023090287" evidence="2">
    <location>
        <begin position="20"/>
        <end position="464"/>
    </location>
</feature>
<evidence type="ECO:0000313" key="4">
    <source>
        <dbReference type="EMBL" id="QEC71993.1"/>
    </source>
</evidence>
<dbReference type="InterPro" id="IPR036514">
    <property type="entry name" value="SGNH_hydro_sf"/>
</dbReference>
<evidence type="ECO:0000256" key="2">
    <source>
        <dbReference type="SAM" id="SignalP"/>
    </source>
</evidence>
<dbReference type="GO" id="GO:0005975">
    <property type="term" value="P:carbohydrate metabolic process"/>
    <property type="evidence" value="ECO:0007669"/>
    <property type="project" value="TreeGrafter"/>
</dbReference>
<evidence type="ECO:0000256" key="1">
    <source>
        <dbReference type="ARBA" id="ARBA00022801"/>
    </source>
</evidence>
<gene>
    <name evidence="4" type="ORF">FSB73_10230</name>
</gene>
<organism evidence="4 5">
    <name type="scientific">Arachidicoccus ginsenosidivorans</name>
    <dbReference type="NCBI Taxonomy" id="496057"/>
    <lineage>
        <taxon>Bacteria</taxon>
        <taxon>Pseudomonadati</taxon>
        <taxon>Bacteroidota</taxon>
        <taxon>Chitinophagia</taxon>
        <taxon>Chitinophagales</taxon>
        <taxon>Chitinophagaceae</taxon>
        <taxon>Arachidicoccus</taxon>
    </lineage>
</organism>
<name>A0A5B8VLB5_9BACT</name>
<keyword evidence="5" id="KW-1185">Reference proteome</keyword>
<feature type="domain" description="Sialate O-acetylesterase" evidence="3">
    <location>
        <begin position="104"/>
        <end position="348"/>
    </location>
</feature>
<dbReference type="EMBL" id="CP042434">
    <property type="protein sequence ID" value="QEC71993.1"/>
    <property type="molecule type" value="Genomic_DNA"/>
</dbReference>
<reference evidence="4 5" key="1">
    <citation type="journal article" date="2017" name="Int. J. Syst. Evol. Microbiol.">
        <title>Arachidicoccus ginsenosidivorans sp. nov., with ginsenoside-converting activity isolated from ginseng cultivating soil.</title>
        <authorList>
            <person name="Siddiqi M.Z."/>
            <person name="Aslam Z."/>
            <person name="Im W.T."/>
        </authorList>
    </citation>
    <scope>NUCLEOTIDE SEQUENCE [LARGE SCALE GENOMIC DNA]</scope>
    <source>
        <strain evidence="4 5">Gsoil 809</strain>
    </source>
</reference>
<dbReference type="GO" id="GO:0001681">
    <property type="term" value="F:sialate O-acetylesterase activity"/>
    <property type="evidence" value="ECO:0007669"/>
    <property type="project" value="InterPro"/>
</dbReference>
<keyword evidence="2" id="KW-0732">Signal</keyword>
<evidence type="ECO:0000259" key="3">
    <source>
        <dbReference type="Pfam" id="PF03629"/>
    </source>
</evidence>
<dbReference type="Pfam" id="PF03629">
    <property type="entry name" value="SASA"/>
    <property type="match status" value="1"/>
</dbReference>
<accession>A0A5B8VLB5</accession>
<dbReference type="InterPro" id="IPR039329">
    <property type="entry name" value="SIAE"/>
</dbReference>
<sequence length="464" mass="52508">MKKFLLMVIALCLFQASQATIRLPHIFSDGVVLQQKTDIQLWGWASPNEKVSIWPSWQKDSIHLRANPDGKWMVTLHTPAAGGPFTIDFDAHNHIRLSDVWLGEVWVCSGQSNMEFTYNWRKAKDIGIDFDSCNRYNLHFFQVPKTTGVTPQEDLPGSWMHCDSNTLKNFSAVAYFFGKKLNKNLHVPIGLISSNWGGTPAEVWTPAALVNENPFLHKWQEKIKPSIGWPILAGRAYNGMIYPLTNFAIAGTIWYQGESNVDTYQSYGQLFKTMIRSWRTRWNQDFPFYFVQIAPFHYNAENGAELRDQQTQALTLPHTGMVVTADLVSDTNDIHPHDKYDVGYRLANLALSDHYLLQGHFPKSPVLSHYEVKGNKVQIYFKDAETGLNVKSGSTKDIQQLFIAGEDQHLYPATLSIEHDGSITVSSKEVTAPKLIEYGFTNTRLGNLISGDGLPVAPFRIKLQ</sequence>
<dbReference type="PANTHER" id="PTHR22901">
    <property type="entry name" value="SIALATE O-ACETYLESTERASE"/>
    <property type="match status" value="1"/>
</dbReference>
<proteinExistence type="predicted"/>
<dbReference type="Proteomes" id="UP000321291">
    <property type="component" value="Chromosome"/>
</dbReference>
<dbReference type="SUPFAM" id="SSF52266">
    <property type="entry name" value="SGNH hydrolase"/>
    <property type="match status" value="1"/>
</dbReference>
<dbReference type="InterPro" id="IPR005181">
    <property type="entry name" value="SASA"/>
</dbReference>
<dbReference type="Gene3D" id="3.40.50.1110">
    <property type="entry name" value="SGNH hydrolase"/>
    <property type="match status" value="1"/>
</dbReference>
<dbReference type="RefSeq" id="WP_146781558.1">
    <property type="nucleotide sequence ID" value="NZ_CP042434.1"/>
</dbReference>
<keyword evidence="1" id="KW-0378">Hydrolase</keyword>
<protein>
    <submittedName>
        <fullName evidence="4">Sialate O-acetylesterase</fullName>
    </submittedName>
</protein>
<dbReference type="PANTHER" id="PTHR22901:SF0">
    <property type="entry name" value="SIALATE O-ACETYLESTERASE"/>
    <property type="match status" value="1"/>
</dbReference>
<dbReference type="KEGG" id="agi:FSB73_10230"/>
<dbReference type="AlphaFoldDB" id="A0A5B8VLB5"/>
<evidence type="ECO:0000313" key="5">
    <source>
        <dbReference type="Proteomes" id="UP000321291"/>
    </source>
</evidence>
<dbReference type="OrthoDB" id="9816001at2"/>